<sequence length="129" mass="14181">MAPLARPTFLLALLVTLVVATLLETGSADDAGVGFSVADALEWSAGTMYDEFGDGGLTLGLEEEEEEEARRSLFWRAARYYISYGALSANRVPCPPRSGRSYYTHNCFRASGPVRPYFRGCSAISRCRR</sequence>
<dbReference type="OMA" id="NCFRASG"/>
<keyword evidence="9" id="KW-1185">Reference proteome</keyword>
<evidence type="ECO:0000256" key="5">
    <source>
        <dbReference type="ARBA" id="ARBA00022729"/>
    </source>
</evidence>
<name>A0A7N1A1B2_KALFE</name>
<accession>A0A7N1A1B2</accession>
<comment type="subcellular location">
    <subcellularLocation>
        <location evidence="1">Secreted</location>
    </subcellularLocation>
</comment>
<comment type="similarity">
    <text evidence="2">Belongs to the plant rapid alkalinization factor (RALF) family.</text>
</comment>
<protein>
    <submittedName>
        <fullName evidence="8">Uncharacterized protein</fullName>
    </submittedName>
</protein>
<evidence type="ECO:0000313" key="9">
    <source>
        <dbReference type="Proteomes" id="UP000594263"/>
    </source>
</evidence>
<evidence type="ECO:0000256" key="4">
    <source>
        <dbReference type="ARBA" id="ARBA00022702"/>
    </source>
</evidence>
<reference evidence="8" key="1">
    <citation type="submission" date="2021-01" db="UniProtKB">
        <authorList>
            <consortium name="EnsemblPlants"/>
        </authorList>
    </citation>
    <scope>IDENTIFICATION</scope>
</reference>
<organism evidence="8 9">
    <name type="scientific">Kalanchoe fedtschenkoi</name>
    <name type="common">Lavender scallops</name>
    <name type="synonym">South American air plant</name>
    <dbReference type="NCBI Taxonomy" id="63787"/>
    <lineage>
        <taxon>Eukaryota</taxon>
        <taxon>Viridiplantae</taxon>
        <taxon>Streptophyta</taxon>
        <taxon>Embryophyta</taxon>
        <taxon>Tracheophyta</taxon>
        <taxon>Spermatophyta</taxon>
        <taxon>Magnoliopsida</taxon>
        <taxon>eudicotyledons</taxon>
        <taxon>Gunneridae</taxon>
        <taxon>Pentapetalae</taxon>
        <taxon>Saxifragales</taxon>
        <taxon>Crassulaceae</taxon>
        <taxon>Kalanchoe</taxon>
    </lineage>
</organism>
<dbReference type="GO" id="GO:0005179">
    <property type="term" value="F:hormone activity"/>
    <property type="evidence" value="ECO:0007669"/>
    <property type="project" value="UniProtKB-KW"/>
</dbReference>
<dbReference type="EnsemblPlants" id="Kaladp0060s0170.1.v1.1">
    <property type="protein sequence ID" value="Kaladp0060s0170.1.v1.1.CDS.1"/>
    <property type="gene ID" value="Kaladp0060s0170.v1.1"/>
</dbReference>
<evidence type="ECO:0000313" key="8">
    <source>
        <dbReference type="EnsemblPlants" id="Kaladp0060s0170.1.v1.1.CDS.1"/>
    </source>
</evidence>
<dbReference type="GO" id="GO:0005576">
    <property type="term" value="C:extracellular region"/>
    <property type="evidence" value="ECO:0007669"/>
    <property type="project" value="UniProtKB-SubCell"/>
</dbReference>
<dbReference type="GO" id="GO:0009506">
    <property type="term" value="C:plasmodesma"/>
    <property type="evidence" value="ECO:0007669"/>
    <property type="project" value="TreeGrafter"/>
</dbReference>
<feature type="signal peptide" evidence="7">
    <location>
        <begin position="1"/>
        <end position="20"/>
    </location>
</feature>
<dbReference type="PANTHER" id="PTHR33136">
    <property type="entry name" value="RAPID ALKALINIZATION FACTOR-LIKE"/>
    <property type="match status" value="1"/>
</dbReference>
<feature type="chain" id="PRO_5029690899" evidence="7">
    <location>
        <begin position="21"/>
        <end position="129"/>
    </location>
</feature>
<evidence type="ECO:0000256" key="6">
    <source>
        <dbReference type="ARBA" id="ARBA00023157"/>
    </source>
</evidence>
<proteinExistence type="inferred from homology"/>
<evidence type="ECO:0000256" key="1">
    <source>
        <dbReference type="ARBA" id="ARBA00004613"/>
    </source>
</evidence>
<evidence type="ECO:0000256" key="7">
    <source>
        <dbReference type="SAM" id="SignalP"/>
    </source>
</evidence>
<dbReference type="Gramene" id="Kaladp0060s0170.1.v1.1">
    <property type="protein sequence ID" value="Kaladp0060s0170.1.v1.1.CDS.1"/>
    <property type="gene ID" value="Kaladp0060s0170.v1.1"/>
</dbReference>
<evidence type="ECO:0000256" key="2">
    <source>
        <dbReference type="ARBA" id="ARBA00009178"/>
    </source>
</evidence>
<dbReference type="AlphaFoldDB" id="A0A7N1A1B2"/>
<dbReference type="Pfam" id="PF05498">
    <property type="entry name" value="RALF"/>
    <property type="match status" value="1"/>
</dbReference>
<keyword evidence="4" id="KW-0372">Hormone</keyword>
<dbReference type="GO" id="GO:0019722">
    <property type="term" value="P:calcium-mediated signaling"/>
    <property type="evidence" value="ECO:0007669"/>
    <property type="project" value="TreeGrafter"/>
</dbReference>
<keyword evidence="6" id="KW-1015">Disulfide bond</keyword>
<dbReference type="PANTHER" id="PTHR33136:SF6">
    <property type="entry name" value="PROTEIN RALF-LIKE 34"/>
    <property type="match status" value="1"/>
</dbReference>
<keyword evidence="5 7" id="KW-0732">Signal</keyword>
<dbReference type="Proteomes" id="UP000594263">
    <property type="component" value="Unplaced"/>
</dbReference>
<keyword evidence="3" id="KW-0964">Secreted</keyword>
<dbReference type="InterPro" id="IPR008801">
    <property type="entry name" value="RALF"/>
</dbReference>
<evidence type="ECO:0000256" key="3">
    <source>
        <dbReference type="ARBA" id="ARBA00022525"/>
    </source>
</evidence>